<proteinExistence type="predicted"/>
<evidence type="ECO:0000256" key="7">
    <source>
        <dbReference type="SAM" id="Phobius"/>
    </source>
</evidence>
<dbReference type="RefSeq" id="WP_221855036.1">
    <property type="nucleotide sequence ID" value="NZ_BAAAYV010000005.1"/>
</dbReference>
<feature type="transmembrane region" description="Helical" evidence="7">
    <location>
        <begin position="56"/>
        <end position="79"/>
    </location>
</feature>
<name>A0ABP7BA35_9MICO</name>
<evidence type="ECO:0000313" key="9">
    <source>
        <dbReference type="EMBL" id="GAA3654261.1"/>
    </source>
</evidence>
<evidence type="ECO:0000313" key="10">
    <source>
        <dbReference type="Proteomes" id="UP001410795"/>
    </source>
</evidence>
<dbReference type="SUPFAM" id="SSF103473">
    <property type="entry name" value="MFS general substrate transporter"/>
    <property type="match status" value="1"/>
</dbReference>
<feature type="transmembrane region" description="Helical" evidence="7">
    <location>
        <begin position="194"/>
        <end position="213"/>
    </location>
</feature>
<keyword evidence="4 7" id="KW-0812">Transmembrane</keyword>
<keyword evidence="6 7" id="KW-0472">Membrane</keyword>
<dbReference type="PANTHER" id="PTHR43045">
    <property type="entry name" value="SHIKIMATE TRANSPORTER"/>
    <property type="match status" value="1"/>
</dbReference>
<evidence type="ECO:0000256" key="1">
    <source>
        <dbReference type="ARBA" id="ARBA00004651"/>
    </source>
</evidence>
<dbReference type="PROSITE" id="PS00217">
    <property type="entry name" value="SUGAR_TRANSPORT_2"/>
    <property type="match status" value="1"/>
</dbReference>
<dbReference type="InterPro" id="IPR036259">
    <property type="entry name" value="MFS_trans_sf"/>
</dbReference>
<feature type="transmembrane region" description="Helical" evidence="7">
    <location>
        <begin position="279"/>
        <end position="298"/>
    </location>
</feature>
<feature type="domain" description="Major facilitator superfamily (MFS) profile" evidence="8">
    <location>
        <begin position="18"/>
        <end position="428"/>
    </location>
</feature>
<sequence length="444" mass="47137">MSAPQAPATPAALRQRRSMIGAFIGTAIEWYDFYIFGTAAALVFSQTFYPEIAPGAALLASFATFWVGFLMRPIGGMVFGHFGDRLGRKNILVITLVMMGAATTLIGVLPTYAQVGILAPVLLVVLRGVQGFAVGGEWGGAVLLSTENARSEKKGLAGAWVQQGSPAGSILATLIFLLVGLLPDEQFLTWGWRVPFLLSALLVVVGLVIRLKVEESQDFEKVRSRDEVAKAPVLVALRTAPALVALGMFASVMGIGSAYFSNTFLLSWTTGSLGIDRQLMLNILLGMAIVQFIWQPIAARISERFGVEQVMLAGLALNIVMVVPYFLAISAANPVWIAATLYLTIIGGTAYYALLATQLAAAFPAHIRYSGISLSYQLCATVFGGSTPLIAQWILNATGGSPWGVAAFYAGLLLITVAGVWGLRAAVRRHASAAPEPSAQPSRA</sequence>
<dbReference type="Gene3D" id="1.20.1250.20">
    <property type="entry name" value="MFS general substrate transporter like domains"/>
    <property type="match status" value="2"/>
</dbReference>
<feature type="transmembrane region" description="Helical" evidence="7">
    <location>
        <begin position="91"/>
        <end position="112"/>
    </location>
</feature>
<evidence type="ECO:0000256" key="4">
    <source>
        <dbReference type="ARBA" id="ARBA00022692"/>
    </source>
</evidence>
<comment type="caution">
    <text evidence="9">The sequence shown here is derived from an EMBL/GenBank/DDBJ whole genome shotgun (WGS) entry which is preliminary data.</text>
</comment>
<evidence type="ECO:0000256" key="3">
    <source>
        <dbReference type="ARBA" id="ARBA00022475"/>
    </source>
</evidence>
<dbReference type="PROSITE" id="PS50850">
    <property type="entry name" value="MFS"/>
    <property type="match status" value="1"/>
</dbReference>
<evidence type="ECO:0000256" key="5">
    <source>
        <dbReference type="ARBA" id="ARBA00022989"/>
    </source>
</evidence>
<comment type="subcellular location">
    <subcellularLocation>
        <location evidence="1">Cell membrane</location>
        <topology evidence="1">Multi-pass membrane protein</topology>
    </subcellularLocation>
</comment>
<dbReference type="CDD" id="cd17369">
    <property type="entry name" value="MFS_ShiA_like"/>
    <property type="match status" value="1"/>
</dbReference>
<accession>A0ABP7BA35</accession>
<dbReference type="InterPro" id="IPR005829">
    <property type="entry name" value="Sugar_transporter_CS"/>
</dbReference>
<dbReference type="EMBL" id="BAAAYV010000005">
    <property type="protein sequence ID" value="GAA3654261.1"/>
    <property type="molecule type" value="Genomic_DNA"/>
</dbReference>
<evidence type="ECO:0000256" key="2">
    <source>
        <dbReference type="ARBA" id="ARBA00022448"/>
    </source>
</evidence>
<dbReference type="Proteomes" id="UP001410795">
    <property type="component" value="Unassembled WGS sequence"/>
</dbReference>
<feature type="transmembrane region" description="Helical" evidence="7">
    <location>
        <begin position="118"/>
        <end position="144"/>
    </location>
</feature>
<feature type="transmembrane region" description="Helical" evidence="7">
    <location>
        <begin position="165"/>
        <end position="182"/>
    </location>
</feature>
<evidence type="ECO:0000256" key="6">
    <source>
        <dbReference type="ARBA" id="ARBA00023136"/>
    </source>
</evidence>
<protein>
    <submittedName>
        <fullName evidence="9">MFS transporter</fullName>
    </submittedName>
</protein>
<keyword evidence="5 7" id="KW-1133">Transmembrane helix</keyword>
<keyword evidence="3" id="KW-1003">Cell membrane</keyword>
<keyword evidence="2" id="KW-0813">Transport</keyword>
<feature type="transmembrane region" description="Helical" evidence="7">
    <location>
        <begin position="310"/>
        <end position="329"/>
    </location>
</feature>
<dbReference type="Pfam" id="PF07690">
    <property type="entry name" value="MFS_1"/>
    <property type="match status" value="1"/>
</dbReference>
<feature type="transmembrane region" description="Helical" evidence="7">
    <location>
        <begin position="20"/>
        <end position="44"/>
    </location>
</feature>
<evidence type="ECO:0000259" key="8">
    <source>
        <dbReference type="PROSITE" id="PS50850"/>
    </source>
</evidence>
<gene>
    <name evidence="9" type="ORF">GCM10022202_12940</name>
</gene>
<organism evidence="9 10">
    <name type="scientific">Microbacterium marinilacus</name>
    <dbReference type="NCBI Taxonomy" id="415209"/>
    <lineage>
        <taxon>Bacteria</taxon>
        <taxon>Bacillati</taxon>
        <taxon>Actinomycetota</taxon>
        <taxon>Actinomycetes</taxon>
        <taxon>Micrococcales</taxon>
        <taxon>Microbacteriaceae</taxon>
        <taxon>Microbacterium</taxon>
    </lineage>
</organism>
<reference evidence="10" key="1">
    <citation type="journal article" date="2019" name="Int. J. Syst. Evol. Microbiol.">
        <title>The Global Catalogue of Microorganisms (GCM) 10K type strain sequencing project: providing services to taxonomists for standard genome sequencing and annotation.</title>
        <authorList>
            <consortium name="The Broad Institute Genomics Platform"/>
            <consortium name="The Broad Institute Genome Sequencing Center for Infectious Disease"/>
            <person name="Wu L."/>
            <person name="Ma J."/>
        </authorList>
    </citation>
    <scope>NUCLEOTIDE SEQUENCE [LARGE SCALE GENOMIC DNA]</scope>
    <source>
        <strain evidence="10">JCM 16546</strain>
    </source>
</reference>
<dbReference type="InterPro" id="IPR020846">
    <property type="entry name" value="MFS_dom"/>
</dbReference>
<keyword evidence="10" id="KW-1185">Reference proteome</keyword>
<feature type="transmembrane region" description="Helical" evidence="7">
    <location>
        <begin position="374"/>
        <end position="395"/>
    </location>
</feature>
<feature type="transmembrane region" description="Helical" evidence="7">
    <location>
        <begin position="335"/>
        <end position="354"/>
    </location>
</feature>
<dbReference type="InterPro" id="IPR011701">
    <property type="entry name" value="MFS"/>
</dbReference>
<feature type="transmembrane region" description="Helical" evidence="7">
    <location>
        <begin position="234"/>
        <end position="259"/>
    </location>
</feature>
<feature type="transmembrane region" description="Helical" evidence="7">
    <location>
        <begin position="401"/>
        <end position="423"/>
    </location>
</feature>
<dbReference type="PANTHER" id="PTHR43045:SF2">
    <property type="entry name" value="INNER MEMBRANE METABOLITE TRANSPORT PROTEIN YHJE"/>
    <property type="match status" value="1"/>
</dbReference>